<proteinExistence type="predicted"/>
<keyword evidence="2" id="KW-1185">Reference proteome</keyword>
<organism evidence="1 2">
    <name type="scientific">Kocuria gwangalliensis</name>
    <dbReference type="NCBI Taxonomy" id="501592"/>
    <lineage>
        <taxon>Bacteria</taxon>
        <taxon>Bacillati</taxon>
        <taxon>Actinomycetota</taxon>
        <taxon>Actinomycetes</taxon>
        <taxon>Micrococcales</taxon>
        <taxon>Micrococcaceae</taxon>
        <taxon>Kocuria</taxon>
    </lineage>
</organism>
<comment type="caution">
    <text evidence="1">The sequence shown here is derived from an EMBL/GenBank/DDBJ whole genome shotgun (WGS) entry which is preliminary data.</text>
</comment>
<name>A0ABP8XHV5_9MICC</name>
<accession>A0ABP8XHV5</accession>
<sequence>MTRKVDPAEAALIMRAAGCVPLVPYPGSGVPWPCIHEPCGAPIAPLYSNVRKRGRACRRCADEKQGANRRAGLAHGAESTMRAAQFEPLDPYPGADKPWRCRHEPCGQVRTPTLNTVRRNGTACRPCWLSQQGFTVWSAESAETYFRDHGLEPLQPYPGSSSVPWPARHTICGRVVTPRLANLAAGQGPCRECGQEATHTAQQLNHDEAAALMRRAGLEPLEQFSGVDRPWRCRHGRCGREVSPTYTNTKRGQGGCRSCAAQDASARLLMPEPTARAIMNASRLEPLEPYRGSNKPWRCRHACGRTVTPTLNNVAAGRGICRYCNSAFPYAGPATLYLVADRDAVKIGCAKRGGTRIDEHRRRAWQLAWSLDVPTGDDAYNLEQAVIAWWRDELGLSPAYTSDHMPQWGATETARWEDMPPDSVLARVEQLAEMLGLPPLRPHLTRYLEERPASACTPLGSRDRRRAVASGQLALPGL</sequence>
<evidence type="ECO:0000313" key="1">
    <source>
        <dbReference type="EMBL" id="GAA4707208.1"/>
    </source>
</evidence>
<gene>
    <name evidence="1" type="ORF">GCM10025781_27270</name>
</gene>
<evidence type="ECO:0000313" key="2">
    <source>
        <dbReference type="Proteomes" id="UP001501446"/>
    </source>
</evidence>
<reference evidence="2" key="1">
    <citation type="journal article" date="2019" name="Int. J. Syst. Evol. Microbiol.">
        <title>The Global Catalogue of Microorganisms (GCM) 10K type strain sequencing project: providing services to taxonomists for standard genome sequencing and annotation.</title>
        <authorList>
            <consortium name="The Broad Institute Genomics Platform"/>
            <consortium name="The Broad Institute Genome Sequencing Center for Infectious Disease"/>
            <person name="Wu L."/>
            <person name="Ma J."/>
        </authorList>
    </citation>
    <scope>NUCLEOTIDE SEQUENCE [LARGE SCALE GENOMIC DNA]</scope>
    <source>
        <strain evidence="2">JCM 18958</strain>
    </source>
</reference>
<protein>
    <recommendedName>
        <fullName evidence="3">GIY-YIG nuclease family protein</fullName>
    </recommendedName>
</protein>
<dbReference type="EMBL" id="BAABLN010000067">
    <property type="protein sequence ID" value="GAA4707208.1"/>
    <property type="molecule type" value="Genomic_DNA"/>
</dbReference>
<evidence type="ECO:0008006" key="3">
    <source>
        <dbReference type="Google" id="ProtNLM"/>
    </source>
</evidence>
<dbReference type="Proteomes" id="UP001501446">
    <property type="component" value="Unassembled WGS sequence"/>
</dbReference>